<dbReference type="GO" id="GO:0070628">
    <property type="term" value="F:proteasome binding"/>
    <property type="evidence" value="ECO:0007669"/>
    <property type="project" value="InterPro"/>
</dbReference>
<evidence type="ECO:0000313" key="1">
    <source>
        <dbReference type="EMBL" id="ORE06493.1"/>
    </source>
</evidence>
<proteinExistence type="predicted"/>
<dbReference type="GO" id="GO:0005634">
    <property type="term" value="C:nucleus"/>
    <property type="evidence" value="ECO:0007669"/>
    <property type="project" value="TreeGrafter"/>
</dbReference>
<dbReference type="EMBL" id="KV921922">
    <property type="protein sequence ID" value="ORE06493.1"/>
    <property type="molecule type" value="Genomic_DNA"/>
</dbReference>
<dbReference type="AlphaFoldDB" id="A0A1X0R392"/>
<dbReference type="InterPro" id="IPR035309">
    <property type="entry name" value="PSME4"/>
</dbReference>
<reference evidence="1" key="1">
    <citation type="journal article" date="2016" name="Proc. Natl. Acad. Sci. U.S.A.">
        <title>Lipid metabolic changes in an early divergent fungus govern the establishment of a mutualistic symbiosis with endobacteria.</title>
        <authorList>
            <person name="Lastovetsky O.A."/>
            <person name="Gaspar M.L."/>
            <person name="Mondo S.J."/>
            <person name="LaButti K.M."/>
            <person name="Sandor L."/>
            <person name="Grigoriev I.V."/>
            <person name="Henry S.A."/>
            <person name="Pawlowska T.E."/>
        </authorList>
    </citation>
    <scope>NUCLEOTIDE SEQUENCE [LARGE SCALE GENOMIC DNA]</scope>
    <source>
        <strain evidence="1">ATCC 52814</strain>
    </source>
</reference>
<dbReference type="GO" id="GO:0010499">
    <property type="term" value="P:proteasomal ubiquitin-independent protein catabolic process"/>
    <property type="evidence" value="ECO:0007669"/>
    <property type="project" value="TreeGrafter"/>
</dbReference>
<sequence>YLDMKHALPKQTRARLAKLLYEMTIMPGMDPALIELWSTNCVRLIRNKKKLEPEDLQLDWRPLYELIHETLFPKTREKTLISES</sequence>
<dbReference type="PANTHER" id="PTHR32170:SF3">
    <property type="entry name" value="PROTEASOME ACTIVATOR COMPLEX SUBUNIT 4"/>
    <property type="match status" value="1"/>
</dbReference>
<dbReference type="PANTHER" id="PTHR32170">
    <property type="entry name" value="PROTEASOME ACTIVATOR COMPLEX SUBUNIT 4"/>
    <property type="match status" value="1"/>
</dbReference>
<gene>
    <name evidence="1" type="ORF">BCV72DRAFT_207341</name>
</gene>
<dbReference type="VEuPathDB" id="FungiDB:BCV72DRAFT_207341"/>
<dbReference type="GO" id="GO:0005829">
    <property type="term" value="C:cytosol"/>
    <property type="evidence" value="ECO:0007669"/>
    <property type="project" value="TreeGrafter"/>
</dbReference>
<dbReference type="GO" id="GO:0016504">
    <property type="term" value="F:peptidase activator activity"/>
    <property type="evidence" value="ECO:0007669"/>
    <property type="project" value="InterPro"/>
</dbReference>
<dbReference type="OrthoDB" id="17907at2759"/>
<name>A0A1X0R392_RHIZD</name>
<organism evidence="1">
    <name type="scientific">Rhizopus microsporus var. microsporus</name>
    <dbReference type="NCBI Taxonomy" id="86635"/>
    <lineage>
        <taxon>Eukaryota</taxon>
        <taxon>Fungi</taxon>
        <taxon>Fungi incertae sedis</taxon>
        <taxon>Mucoromycota</taxon>
        <taxon>Mucoromycotina</taxon>
        <taxon>Mucoromycetes</taxon>
        <taxon>Mucorales</taxon>
        <taxon>Mucorineae</taxon>
        <taxon>Rhizopodaceae</taxon>
        <taxon>Rhizopus</taxon>
    </lineage>
</organism>
<accession>A0A1X0R392</accession>
<protein>
    <submittedName>
        <fullName evidence="1">Uncharacterized protein</fullName>
    </submittedName>
</protein>
<feature type="non-terminal residue" evidence="1">
    <location>
        <position position="1"/>
    </location>
</feature>
<dbReference type="Proteomes" id="UP000242414">
    <property type="component" value="Unassembled WGS sequence"/>
</dbReference>